<protein>
    <submittedName>
        <fullName evidence="1">Uncharacterized protein</fullName>
    </submittedName>
</protein>
<dbReference type="EMBL" id="JACCHT010000001">
    <property type="protein sequence ID" value="NYT26813.1"/>
    <property type="molecule type" value="Genomic_DNA"/>
</dbReference>
<evidence type="ECO:0000313" key="1">
    <source>
        <dbReference type="EMBL" id="NYT26813.1"/>
    </source>
</evidence>
<dbReference type="Proteomes" id="UP000568751">
    <property type="component" value="Unassembled WGS sequence"/>
</dbReference>
<name>A0A853EYV9_9GAMM</name>
<gene>
    <name evidence="1" type="ORF">H0A76_02160</name>
</gene>
<sequence>MVKYYHPFFFDEAVTDFDINDITVTGGKKGYFTLFGSKGPNFRTNPLLKNRKGIISLTGRDAATLKLTSKKKLASNNKKF</sequence>
<dbReference type="AlphaFoldDB" id="A0A853EYV9"/>
<organism evidence="1 2">
    <name type="scientific">Candidatus Thiodubiliella endoseptemdiera</name>
    <dbReference type="NCBI Taxonomy" id="2738886"/>
    <lineage>
        <taxon>Bacteria</taxon>
        <taxon>Pseudomonadati</taxon>
        <taxon>Pseudomonadota</taxon>
        <taxon>Gammaproteobacteria</taxon>
        <taxon>Candidatus Pseudothioglobaceae</taxon>
        <taxon>Candidatus Thiodubiliella</taxon>
    </lineage>
</organism>
<proteinExistence type="predicted"/>
<accession>A0A853EYV9</accession>
<comment type="caution">
    <text evidence="1">The sequence shown here is derived from an EMBL/GenBank/DDBJ whole genome shotgun (WGS) entry which is preliminary data.</text>
</comment>
<reference evidence="1 2" key="1">
    <citation type="submission" date="2020-05" db="EMBL/GenBank/DDBJ databases">
        <title>Horizontal transmission and recombination maintain forever young bacterial symbiont genomes.</title>
        <authorList>
            <person name="Russell S.L."/>
            <person name="Pepper-Tunick E."/>
            <person name="Svedberg J."/>
            <person name="Byrne A."/>
            <person name="Ruelas Castillo J."/>
            <person name="Vollmers C."/>
            <person name="Beinart R.A."/>
            <person name="Corbett-Detig R."/>
        </authorList>
    </citation>
    <scope>NUCLEOTIDE SEQUENCE [LARGE SCALE GENOMIC DNA]</scope>
    <source>
        <strain evidence="1">455</strain>
    </source>
</reference>
<evidence type="ECO:0000313" key="2">
    <source>
        <dbReference type="Proteomes" id="UP000568751"/>
    </source>
</evidence>